<evidence type="ECO:0000313" key="5">
    <source>
        <dbReference type="EMBL" id="RBQ14363.1"/>
    </source>
</evidence>
<dbReference type="AlphaFoldDB" id="A0A366LLI8"/>
<dbReference type="InterPro" id="IPR050698">
    <property type="entry name" value="MBL"/>
</dbReference>
<organism evidence="5 6">
    <name type="scientific">Spongiactinospora rosea</name>
    <dbReference type="NCBI Taxonomy" id="2248750"/>
    <lineage>
        <taxon>Bacteria</taxon>
        <taxon>Bacillati</taxon>
        <taxon>Actinomycetota</taxon>
        <taxon>Actinomycetes</taxon>
        <taxon>Streptosporangiales</taxon>
        <taxon>Streptosporangiaceae</taxon>
        <taxon>Spongiactinospora</taxon>
    </lineage>
</organism>
<dbReference type="SUPFAM" id="SSF56281">
    <property type="entry name" value="Metallo-hydrolase/oxidoreductase"/>
    <property type="match status" value="1"/>
</dbReference>
<protein>
    <recommendedName>
        <fullName evidence="7">Cft2 family RNA processing exonuclease</fullName>
    </recommendedName>
</protein>
<dbReference type="GO" id="GO:0016787">
    <property type="term" value="F:hydrolase activity"/>
    <property type="evidence" value="ECO:0007669"/>
    <property type="project" value="UniProtKB-KW"/>
</dbReference>
<dbReference type="PANTHER" id="PTHR11203:SF37">
    <property type="entry name" value="INTEGRATOR COMPLEX SUBUNIT 11"/>
    <property type="match status" value="1"/>
</dbReference>
<evidence type="ECO:0008006" key="7">
    <source>
        <dbReference type="Google" id="ProtNLM"/>
    </source>
</evidence>
<dbReference type="SMART" id="SM01027">
    <property type="entry name" value="Beta-Casp"/>
    <property type="match status" value="1"/>
</dbReference>
<feature type="coiled-coil region" evidence="2">
    <location>
        <begin position="104"/>
        <end position="159"/>
    </location>
</feature>
<reference evidence="5 6" key="1">
    <citation type="submission" date="2018-06" db="EMBL/GenBank/DDBJ databases">
        <title>Sphaerisporangium craniellae sp. nov., isolated from a marine sponge in the South China Sea.</title>
        <authorList>
            <person name="Li L."/>
        </authorList>
    </citation>
    <scope>NUCLEOTIDE SEQUENCE [LARGE SCALE GENOMIC DNA]</scope>
    <source>
        <strain evidence="5 6">LHW63015</strain>
    </source>
</reference>
<keyword evidence="2" id="KW-0175">Coiled coil</keyword>
<dbReference type="PANTHER" id="PTHR11203">
    <property type="entry name" value="CLEAVAGE AND POLYADENYLATION SPECIFICITY FACTOR FAMILY MEMBER"/>
    <property type="match status" value="1"/>
</dbReference>
<name>A0A366LLI8_9ACTN</name>
<dbReference type="GO" id="GO:0004521">
    <property type="term" value="F:RNA endonuclease activity"/>
    <property type="evidence" value="ECO:0007669"/>
    <property type="project" value="TreeGrafter"/>
</dbReference>
<dbReference type="Gene3D" id="3.60.15.10">
    <property type="entry name" value="Ribonuclease Z/Hydroxyacylglutathione hydrolase-like"/>
    <property type="match status" value="1"/>
</dbReference>
<comment type="caution">
    <text evidence="5">The sequence shown here is derived from an EMBL/GenBank/DDBJ whole genome shotgun (WGS) entry which is preliminary data.</text>
</comment>
<dbReference type="Pfam" id="PF07521">
    <property type="entry name" value="RMMBL"/>
    <property type="match status" value="1"/>
</dbReference>
<evidence type="ECO:0000259" key="3">
    <source>
        <dbReference type="SMART" id="SM00849"/>
    </source>
</evidence>
<accession>A0A366LLI8</accession>
<feature type="domain" description="Beta-Casp" evidence="4">
    <location>
        <begin position="474"/>
        <end position="580"/>
    </location>
</feature>
<dbReference type="EMBL" id="QMEY01000034">
    <property type="protein sequence ID" value="RBQ14363.1"/>
    <property type="molecule type" value="Genomic_DNA"/>
</dbReference>
<keyword evidence="6" id="KW-1185">Reference proteome</keyword>
<evidence type="ECO:0000313" key="6">
    <source>
        <dbReference type="Proteomes" id="UP000253303"/>
    </source>
</evidence>
<gene>
    <name evidence="5" type="ORF">DP939_41110</name>
</gene>
<dbReference type="Pfam" id="PF10996">
    <property type="entry name" value="Beta-Casp"/>
    <property type="match status" value="1"/>
</dbReference>
<proteinExistence type="predicted"/>
<dbReference type="SMART" id="SM00849">
    <property type="entry name" value="Lactamase_B"/>
    <property type="match status" value="1"/>
</dbReference>
<evidence type="ECO:0000259" key="4">
    <source>
        <dbReference type="SMART" id="SM01027"/>
    </source>
</evidence>
<feature type="domain" description="Metallo-beta-lactamase" evidence="3">
    <location>
        <begin position="242"/>
        <end position="440"/>
    </location>
</feature>
<sequence>MSSDLLLPVLHAAAKVVLSRPALAEEGHDVERFAAENREMLLKALVQVPDLRGRVRAELRIRRDQPDAQALATLVLADDDEVVRAALKLAEHLVRESRTQQVRLRRHQEKLSELRGRLDRANGRHEHTLAGLNTTTAALADADKRAEELDIQVTALQRRLGDPRTAASSLLAALQRSPVNDAAPADALLERAAAAAGISSPELVTAIQAIVSPPQEIAGDRVSVVRERALRVTPLGGDTEIGGSCVLVEAGGTRLLVDAGLRPGDPARPPRDIDRALTMPLDAAIVTHAHTDHCGYIPALVERFPKLRVIATPATVQLMPAMWADSAKLMIRRERTYRQWGADGATALYGRAAVEEAAQRCEEVPYGRPRQVGEVGVELFPAGHILGAAGVVVRAGDQRVVISGDISGFNQRTVDGYQIPESAREPDLLVLESTCCAETHGPREGRVNDLVKAVGDVHAAGGRVLIPAFALGRAQEIALILQDRLPHVPVLLDGMAADVAAAFERVTADGPAPLRIFQGSVSRADRPGDLDRFASGVVITTSGMMTGGPAVQWAARILPEPNGALFLSGYQDEESGGARLLRLAEDGAASLTLDDNGVERKVPIRARIEMMRLSAHADKRGLLDIADEVAAREVMLVHGFSARQREFAKILSVRRHSPVASGVWGEQRQG</sequence>
<dbReference type="Proteomes" id="UP000253303">
    <property type="component" value="Unassembled WGS sequence"/>
</dbReference>
<dbReference type="OrthoDB" id="2971563at2"/>
<dbReference type="CDD" id="cd16295">
    <property type="entry name" value="TTHA0252-CPSF-like_MBL-fold"/>
    <property type="match status" value="1"/>
</dbReference>
<dbReference type="InterPro" id="IPR001279">
    <property type="entry name" value="Metallo-B-lactamas"/>
</dbReference>
<evidence type="ECO:0000256" key="1">
    <source>
        <dbReference type="ARBA" id="ARBA00022801"/>
    </source>
</evidence>
<dbReference type="InterPro" id="IPR036866">
    <property type="entry name" value="RibonucZ/Hydroxyglut_hydro"/>
</dbReference>
<dbReference type="InterPro" id="IPR011108">
    <property type="entry name" value="RMMBL"/>
</dbReference>
<dbReference type="RefSeq" id="WP_113986260.1">
    <property type="nucleotide sequence ID" value="NZ_QMEY01000034.1"/>
</dbReference>
<keyword evidence="1" id="KW-0378">Hydrolase</keyword>
<dbReference type="Gene3D" id="3.40.50.10890">
    <property type="match status" value="1"/>
</dbReference>
<dbReference type="InterPro" id="IPR022712">
    <property type="entry name" value="Beta_Casp"/>
</dbReference>
<dbReference type="Pfam" id="PF00753">
    <property type="entry name" value="Lactamase_B"/>
    <property type="match status" value="1"/>
</dbReference>
<evidence type="ECO:0000256" key="2">
    <source>
        <dbReference type="SAM" id="Coils"/>
    </source>
</evidence>